<organism evidence="4 5">
    <name type="scientific">Nocardioides abyssi</name>
    <dbReference type="NCBI Taxonomy" id="3058370"/>
    <lineage>
        <taxon>Bacteria</taxon>
        <taxon>Bacillati</taxon>
        <taxon>Actinomycetota</taxon>
        <taxon>Actinomycetes</taxon>
        <taxon>Propionibacteriales</taxon>
        <taxon>Nocardioidaceae</taxon>
        <taxon>Nocardioides</taxon>
    </lineage>
</organism>
<evidence type="ECO:0000313" key="5">
    <source>
        <dbReference type="Proteomes" id="UP001168537"/>
    </source>
</evidence>
<feature type="chain" id="PRO_5047335148" description="Endonuclease/exonuclease/phosphatase domain-containing protein" evidence="2">
    <location>
        <begin position="34"/>
        <end position="262"/>
    </location>
</feature>
<comment type="caution">
    <text evidence="4">The sequence shown here is derived from an EMBL/GenBank/DDBJ whole genome shotgun (WGS) entry which is preliminary data.</text>
</comment>
<protein>
    <recommendedName>
        <fullName evidence="3">Endonuclease/exonuclease/phosphatase domain-containing protein</fullName>
    </recommendedName>
</protein>
<evidence type="ECO:0000259" key="3">
    <source>
        <dbReference type="Pfam" id="PF03372"/>
    </source>
</evidence>
<dbReference type="EMBL" id="JAUHJR010000001">
    <property type="protein sequence ID" value="MDN4160133.1"/>
    <property type="molecule type" value="Genomic_DNA"/>
</dbReference>
<evidence type="ECO:0000256" key="1">
    <source>
        <dbReference type="SAM" id="MobiDB-lite"/>
    </source>
</evidence>
<dbReference type="Proteomes" id="UP001168537">
    <property type="component" value="Unassembled WGS sequence"/>
</dbReference>
<feature type="signal peptide" evidence="2">
    <location>
        <begin position="1"/>
        <end position="33"/>
    </location>
</feature>
<sequence>MHAPAGRRSAVLPALLLTLVCLGATLLSTPGAATPGALAAAGSITAARPTSPSFEVATFNQLGSQHTLRGSRWAPGRVRAAITARLVQRRGVDLIGFQEVQADQLAVLQRKLEGYAVWPGTALGGGGLRLQVAWKSWLFRLVDHGSIRAPFDRQVRPVPWVLLEHRATGRRIYVVDTHHSARGLEDERDAATRKVVRLVERLRATGRAVLVVGDMNEHTEAFCRIVGLTDLVAPNGGAASSRPRAPRRRAGWASTGSSAAVR</sequence>
<keyword evidence="5" id="KW-1185">Reference proteome</keyword>
<dbReference type="SUPFAM" id="SSF56219">
    <property type="entry name" value="DNase I-like"/>
    <property type="match status" value="1"/>
</dbReference>
<feature type="region of interest" description="Disordered" evidence="1">
    <location>
        <begin position="237"/>
        <end position="262"/>
    </location>
</feature>
<dbReference type="RefSeq" id="WP_300959001.1">
    <property type="nucleotide sequence ID" value="NZ_JAUHJR010000001.1"/>
</dbReference>
<dbReference type="Pfam" id="PF03372">
    <property type="entry name" value="Exo_endo_phos"/>
    <property type="match status" value="1"/>
</dbReference>
<accession>A0ABT8EPR0</accession>
<evidence type="ECO:0000313" key="4">
    <source>
        <dbReference type="EMBL" id="MDN4160133.1"/>
    </source>
</evidence>
<reference evidence="4" key="1">
    <citation type="submission" date="2023-06" db="EMBL/GenBank/DDBJ databases">
        <title>Draft genome sequence of Nocardioides sp. SOB72.</title>
        <authorList>
            <person name="Zhang G."/>
        </authorList>
    </citation>
    <scope>NUCLEOTIDE SEQUENCE</scope>
    <source>
        <strain evidence="4">SOB72</strain>
    </source>
</reference>
<feature type="domain" description="Endonuclease/exonuclease/phosphatase" evidence="3">
    <location>
        <begin position="78"/>
        <end position="217"/>
    </location>
</feature>
<dbReference type="InterPro" id="IPR005135">
    <property type="entry name" value="Endo/exonuclease/phosphatase"/>
</dbReference>
<dbReference type="Gene3D" id="3.60.10.10">
    <property type="entry name" value="Endonuclease/exonuclease/phosphatase"/>
    <property type="match status" value="1"/>
</dbReference>
<dbReference type="InterPro" id="IPR036691">
    <property type="entry name" value="Endo/exonu/phosph_ase_sf"/>
</dbReference>
<evidence type="ECO:0000256" key="2">
    <source>
        <dbReference type="SAM" id="SignalP"/>
    </source>
</evidence>
<name>A0ABT8EPR0_9ACTN</name>
<keyword evidence="2" id="KW-0732">Signal</keyword>
<gene>
    <name evidence="4" type="ORF">QWY29_02110</name>
</gene>
<proteinExistence type="predicted"/>